<proteinExistence type="predicted"/>
<sequence>MSFLRIGFREFHATLRKRNDVFSRYQIADGSVLLLQTNNELVRDDFCAKLRKIKAICTFLPFFITWLERPDYEWSSIYYELMDQFLEHSYKSDNLEQVWSALSDSSVNFSTYAFVFAVCFSSLKRIITVSNRKFVSNILFNNERKTLLFRSISVDAKKGEWIELPLKNCFFHCGEYNAVSKRLLPPEKIQLCEEINGTKHDSQFGYSHVSFKSTSEDNSENEKSNKLAFNSSDPTKNYKNGDLIYFVRNGALANEEVFKEVFSTLEFAGNPEIICLPETLFQE</sequence>
<name>E4XWF1_OIKDI</name>
<dbReference type="AlphaFoldDB" id="E4XWF1"/>
<dbReference type="InParanoid" id="E4XWF1"/>
<evidence type="ECO:0000313" key="2">
    <source>
        <dbReference type="Proteomes" id="UP000001307"/>
    </source>
</evidence>
<evidence type="ECO:0000313" key="1">
    <source>
        <dbReference type="EMBL" id="CBY14006.1"/>
    </source>
</evidence>
<keyword evidence="2" id="KW-1185">Reference proteome</keyword>
<dbReference type="EMBL" id="FN653242">
    <property type="protein sequence ID" value="CBY14006.1"/>
    <property type="molecule type" value="Genomic_DNA"/>
</dbReference>
<dbReference type="Proteomes" id="UP000001307">
    <property type="component" value="Unassembled WGS sequence"/>
</dbReference>
<organism evidence="1 2">
    <name type="scientific">Oikopleura dioica</name>
    <name type="common">Tunicate</name>
    <dbReference type="NCBI Taxonomy" id="34765"/>
    <lineage>
        <taxon>Eukaryota</taxon>
        <taxon>Metazoa</taxon>
        <taxon>Chordata</taxon>
        <taxon>Tunicata</taxon>
        <taxon>Appendicularia</taxon>
        <taxon>Copelata</taxon>
        <taxon>Oikopleuridae</taxon>
        <taxon>Oikopleura</taxon>
    </lineage>
</organism>
<accession>E4XWF1</accession>
<gene>
    <name evidence="1" type="ORF">GSOID_T00006970001</name>
</gene>
<reference evidence="1 2" key="1">
    <citation type="journal article" date="2010" name="Science">
        <title>Plasticity of animal genome architecture unmasked by rapid evolution of a pelagic tunicate.</title>
        <authorList>
            <person name="Denoeud F."/>
            <person name="Henriet S."/>
            <person name="Mungpakdee S."/>
            <person name="Aury J.M."/>
            <person name="Da Silva C."/>
            <person name="Brinkmann H."/>
            <person name="Mikhaleva J."/>
            <person name="Olsen L.C."/>
            <person name="Jubin C."/>
            <person name="Canestro C."/>
            <person name="Bouquet J.M."/>
            <person name="Danks G."/>
            <person name="Poulain J."/>
            <person name="Campsteijn C."/>
            <person name="Adamski M."/>
            <person name="Cross I."/>
            <person name="Yadetie F."/>
            <person name="Muffato M."/>
            <person name="Louis A."/>
            <person name="Butcher S."/>
            <person name="Tsagkogeorga G."/>
            <person name="Konrad A."/>
            <person name="Singh S."/>
            <person name="Jensen M.F."/>
            <person name="Cong E.H."/>
            <person name="Eikeseth-Otteraa H."/>
            <person name="Noel B."/>
            <person name="Anthouard V."/>
            <person name="Porcel B.M."/>
            <person name="Kachouri-Lafond R."/>
            <person name="Nishino A."/>
            <person name="Ugolini M."/>
            <person name="Chourrout P."/>
            <person name="Nishida H."/>
            <person name="Aasland R."/>
            <person name="Huzurbazar S."/>
            <person name="Westhof E."/>
            <person name="Delsuc F."/>
            <person name="Lehrach H."/>
            <person name="Reinhardt R."/>
            <person name="Weissenbach J."/>
            <person name="Roy S.W."/>
            <person name="Artiguenave F."/>
            <person name="Postlethwait J.H."/>
            <person name="Manak J.R."/>
            <person name="Thompson E.M."/>
            <person name="Jaillon O."/>
            <person name="Du Pasquier L."/>
            <person name="Boudinot P."/>
            <person name="Liberles D.A."/>
            <person name="Volff J.N."/>
            <person name="Philippe H."/>
            <person name="Lenhard B."/>
            <person name="Roest Crollius H."/>
            <person name="Wincker P."/>
            <person name="Chourrout D."/>
        </authorList>
    </citation>
    <scope>NUCLEOTIDE SEQUENCE [LARGE SCALE GENOMIC DNA]</scope>
</reference>
<protein>
    <submittedName>
        <fullName evidence="1">Uncharacterized protein</fullName>
    </submittedName>
</protein>